<dbReference type="SUPFAM" id="SSF103481">
    <property type="entry name" value="Multidrug resistance efflux transporter EmrE"/>
    <property type="match status" value="2"/>
</dbReference>
<sequence length="294" mass="31973">MTWVIFTFLAAFSQSWRNALQSQLSQSLTTSGVTLARFLWAAPLSLLYLWSLYQWAPSGSAPVPKLSDTTLLYVCLAALMQIIATALMVLLFKQQNFAVGAGLAKNEATIAALLGVLFFGVNLSAAGWLGVVLGGVAVFMLSAPQGWQKVSLTTALLGLSCSSAFALTSLWIREASLSLNLPYLLSAAWVLAMIINLQTLLLLGYLCLFDRTGLKRVFAHPKPVLLTSIASFIGSFGWFNAMSLQSVPYVKTLGQVEVFFTILIAVFWLKQPPKMREVSALLLIAIAAVLVMWQ</sequence>
<proteinExistence type="predicted"/>
<organism evidence="2">
    <name type="scientific">Vibrio sp. HB236076</name>
    <dbReference type="NCBI Taxonomy" id="3232307"/>
    <lineage>
        <taxon>Bacteria</taxon>
        <taxon>Pseudomonadati</taxon>
        <taxon>Pseudomonadota</taxon>
        <taxon>Gammaproteobacteria</taxon>
        <taxon>Vibrionales</taxon>
        <taxon>Vibrionaceae</taxon>
        <taxon>Vibrio</taxon>
    </lineage>
</organism>
<keyword evidence="1" id="KW-0472">Membrane</keyword>
<dbReference type="KEGG" id="vih:AB0763_11755"/>
<dbReference type="InterPro" id="IPR037185">
    <property type="entry name" value="EmrE-like"/>
</dbReference>
<dbReference type="AlphaFoldDB" id="A0AB39H9Z5"/>
<feature type="transmembrane region" description="Helical" evidence="1">
    <location>
        <begin position="152"/>
        <end position="172"/>
    </location>
</feature>
<keyword evidence="1" id="KW-0812">Transmembrane</keyword>
<reference evidence="2" key="1">
    <citation type="submission" date="2024-07" db="EMBL/GenBank/DDBJ databases">
        <title>Genome Analysis of a Potential Novel Vibrio Species Secreting pH- and Thermo-stable Alginate Lyase and its Application in Producing Alginate Oligosaccharides.</title>
        <authorList>
            <person name="Huang H."/>
            <person name="Bao K."/>
        </authorList>
    </citation>
    <scope>NUCLEOTIDE SEQUENCE</scope>
    <source>
        <strain evidence="2">HB236076</strain>
    </source>
</reference>
<evidence type="ECO:0000256" key="1">
    <source>
        <dbReference type="SAM" id="Phobius"/>
    </source>
</evidence>
<feature type="transmembrane region" description="Helical" evidence="1">
    <location>
        <begin position="252"/>
        <end position="269"/>
    </location>
</feature>
<accession>A0AB39H9Z5</accession>
<gene>
    <name evidence="2" type="ORF">AB0763_11755</name>
</gene>
<feature type="transmembrane region" description="Helical" evidence="1">
    <location>
        <begin position="112"/>
        <end position="140"/>
    </location>
</feature>
<dbReference type="RefSeq" id="WP_306101960.1">
    <property type="nucleotide sequence ID" value="NZ_CP162601.1"/>
</dbReference>
<dbReference type="EMBL" id="CP162601">
    <property type="protein sequence ID" value="XDK24829.1"/>
    <property type="molecule type" value="Genomic_DNA"/>
</dbReference>
<feature type="transmembrane region" description="Helical" evidence="1">
    <location>
        <begin position="276"/>
        <end position="293"/>
    </location>
</feature>
<evidence type="ECO:0000313" key="2">
    <source>
        <dbReference type="EMBL" id="XDK24829.1"/>
    </source>
</evidence>
<keyword evidence="1" id="KW-1133">Transmembrane helix</keyword>
<feature type="transmembrane region" description="Helical" evidence="1">
    <location>
        <begin position="221"/>
        <end position="240"/>
    </location>
</feature>
<feature type="transmembrane region" description="Helical" evidence="1">
    <location>
        <begin position="71"/>
        <end position="92"/>
    </location>
</feature>
<feature type="transmembrane region" description="Helical" evidence="1">
    <location>
        <begin position="33"/>
        <end position="50"/>
    </location>
</feature>
<protein>
    <submittedName>
        <fullName evidence="2">Multidrug transporter</fullName>
    </submittedName>
</protein>
<name>A0AB39H9Z5_9VIBR</name>
<feature type="transmembrane region" description="Helical" evidence="1">
    <location>
        <begin position="184"/>
        <end position="209"/>
    </location>
</feature>